<organism evidence="1 2">
    <name type="scientific">Eumeta variegata</name>
    <name type="common">Bagworm moth</name>
    <name type="synonym">Eumeta japonica</name>
    <dbReference type="NCBI Taxonomy" id="151549"/>
    <lineage>
        <taxon>Eukaryota</taxon>
        <taxon>Metazoa</taxon>
        <taxon>Ecdysozoa</taxon>
        <taxon>Arthropoda</taxon>
        <taxon>Hexapoda</taxon>
        <taxon>Insecta</taxon>
        <taxon>Pterygota</taxon>
        <taxon>Neoptera</taxon>
        <taxon>Endopterygota</taxon>
        <taxon>Lepidoptera</taxon>
        <taxon>Glossata</taxon>
        <taxon>Ditrysia</taxon>
        <taxon>Tineoidea</taxon>
        <taxon>Psychidae</taxon>
        <taxon>Oiketicinae</taxon>
        <taxon>Eumeta</taxon>
    </lineage>
</organism>
<sequence length="122" mass="14013">MLAQREWRETKAREVTPLAEAVGGLRDNMAEILPREVRRDQLCERVEHVAPLGRAEKSRADPTVTPDRVTGAFHCDVTARNHSNVPMEVSRYDVTARNHSNMPMEVSLQIYSVCKNICKWRR</sequence>
<comment type="caution">
    <text evidence="1">The sequence shown here is derived from an EMBL/GenBank/DDBJ whole genome shotgun (WGS) entry which is preliminary data.</text>
</comment>
<keyword evidence="2" id="KW-1185">Reference proteome</keyword>
<gene>
    <name evidence="1" type="ORF">EVAR_3640_1</name>
</gene>
<dbReference type="Proteomes" id="UP000299102">
    <property type="component" value="Unassembled WGS sequence"/>
</dbReference>
<reference evidence="1 2" key="1">
    <citation type="journal article" date="2019" name="Commun. Biol.">
        <title>The bagworm genome reveals a unique fibroin gene that provides high tensile strength.</title>
        <authorList>
            <person name="Kono N."/>
            <person name="Nakamura H."/>
            <person name="Ohtoshi R."/>
            <person name="Tomita M."/>
            <person name="Numata K."/>
            <person name="Arakawa K."/>
        </authorList>
    </citation>
    <scope>NUCLEOTIDE SEQUENCE [LARGE SCALE GENOMIC DNA]</scope>
</reference>
<dbReference type="OrthoDB" id="10573062at2759"/>
<accession>A0A4C1SYH6</accession>
<dbReference type="AlphaFoldDB" id="A0A4C1SYH6"/>
<dbReference type="EMBL" id="BGZK01000021">
    <property type="protein sequence ID" value="GBP06320.1"/>
    <property type="molecule type" value="Genomic_DNA"/>
</dbReference>
<protein>
    <submittedName>
        <fullName evidence="1">Uncharacterized protein</fullName>
    </submittedName>
</protein>
<evidence type="ECO:0000313" key="1">
    <source>
        <dbReference type="EMBL" id="GBP06320.1"/>
    </source>
</evidence>
<evidence type="ECO:0000313" key="2">
    <source>
        <dbReference type="Proteomes" id="UP000299102"/>
    </source>
</evidence>
<name>A0A4C1SYH6_EUMVA</name>
<proteinExistence type="predicted"/>